<dbReference type="Proteomes" id="UP000789570">
    <property type="component" value="Unassembled WGS sequence"/>
</dbReference>
<sequence length="42" mass="4855">MWKLLSYNAVKQNIQFLCHYSDSNLTSIPPRYNISTFAGGFK</sequence>
<organism evidence="1 2">
    <name type="scientific">Funneliformis caledonium</name>
    <dbReference type="NCBI Taxonomy" id="1117310"/>
    <lineage>
        <taxon>Eukaryota</taxon>
        <taxon>Fungi</taxon>
        <taxon>Fungi incertae sedis</taxon>
        <taxon>Mucoromycota</taxon>
        <taxon>Glomeromycotina</taxon>
        <taxon>Glomeromycetes</taxon>
        <taxon>Glomerales</taxon>
        <taxon>Glomeraceae</taxon>
        <taxon>Funneliformis</taxon>
    </lineage>
</organism>
<proteinExistence type="predicted"/>
<accession>A0A9N9B7X5</accession>
<reference evidence="1" key="1">
    <citation type="submission" date="2021-06" db="EMBL/GenBank/DDBJ databases">
        <authorList>
            <person name="Kallberg Y."/>
            <person name="Tangrot J."/>
            <person name="Rosling A."/>
        </authorList>
    </citation>
    <scope>NUCLEOTIDE SEQUENCE</scope>
    <source>
        <strain evidence="1">UK204</strain>
    </source>
</reference>
<feature type="non-terminal residue" evidence="1">
    <location>
        <position position="42"/>
    </location>
</feature>
<evidence type="ECO:0000313" key="2">
    <source>
        <dbReference type="Proteomes" id="UP000789570"/>
    </source>
</evidence>
<gene>
    <name evidence="1" type="ORF">FCALED_LOCUS6280</name>
</gene>
<protein>
    <submittedName>
        <fullName evidence="1">2061_t:CDS:1</fullName>
    </submittedName>
</protein>
<evidence type="ECO:0000313" key="1">
    <source>
        <dbReference type="EMBL" id="CAG8554339.1"/>
    </source>
</evidence>
<name>A0A9N9B7X5_9GLOM</name>
<dbReference type="AlphaFoldDB" id="A0A9N9B7X5"/>
<dbReference type="EMBL" id="CAJVPQ010001465">
    <property type="protein sequence ID" value="CAG8554339.1"/>
    <property type="molecule type" value="Genomic_DNA"/>
</dbReference>
<dbReference type="OrthoDB" id="2436484at2759"/>
<comment type="caution">
    <text evidence="1">The sequence shown here is derived from an EMBL/GenBank/DDBJ whole genome shotgun (WGS) entry which is preliminary data.</text>
</comment>
<keyword evidence="2" id="KW-1185">Reference proteome</keyword>